<feature type="domain" description="HAMP" evidence="7">
    <location>
        <begin position="237"/>
        <end position="289"/>
    </location>
</feature>
<dbReference type="AlphaFoldDB" id="H6QYU6"/>
<evidence type="ECO:0000256" key="5">
    <source>
        <dbReference type="SAM" id="Phobius"/>
    </source>
</evidence>
<dbReference type="Pfam" id="PF00672">
    <property type="entry name" value="HAMP"/>
    <property type="match status" value="1"/>
</dbReference>
<dbReference type="Pfam" id="PF00211">
    <property type="entry name" value="Guanylate_cyc"/>
    <property type="match status" value="1"/>
</dbReference>
<dbReference type="Proteomes" id="UP000008190">
    <property type="component" value="Chromosome"/>
</dbReference>
<dbReference type="GO" id="GO:0016020">
    <property type="term" value="C:membrane"/>
    <property type="evidence" value="ECO:0007669"/>
    <property type="project" value="InterPro"/>
</dbReference>
<keyword evidence="5" id="KW-0472">Membrane</keyword>
<dbReference type="InterPro" id="IPR029787">
    <property type="entry name" value="Nucleotide_cyclase"/>
</dbReference>
<evidence type="ECO:0000256" key="4">
    <source>
        <dbReference type="SAM" id="MobiDB-lite"/>
    </source>
</evidence>
<dbReference type="PANTHER" id="PTHR43081">
    <property type="entry name" value="ADENYLATE CYCLASE, TERMINAL-DIFFERENTIATION SPECIFIC-RELATED"/>
    <property type="match status" value="1"/>
</dbReference>
<feature type="transmembrane region" description="Helical" evidence="5">
    <location>
        <begin position="216"/>
        <end position="240"/>
    </location>
</feature>
<dbReference type="GO" id="GO:0004016">
    <property type="term" value="F:adenylate cyclase activity"/>
    <property type="evidence" value="ECO:0007669"/>
    <property type="project" value="UniProtKB-ARBA"/>
</dbReference>
<accession>H6QYU6</accession>
<dbReference type="InterPro" id="IPR050697">
    <property type="entry name" value="Adenylyl/Guanylyl_Cyclase_3/4"/>
</dbReference>
<keyword evidence="3 5" id="KW-1133">Transmembrane helix</keyword>
<dbReference type="CDD" id="cd07302">
    <property type="entry name" value="CHD"/>
    <property type="match status" value="1"/>
</dbReference>
<dbReference type="PANTHER" id="PTHR43081:SF1">
    <property type="entry name" value="ADENYLATE CYCLASE, TERMINAL-DIFFERENTIATION SPECIFIC"/>
    <property type="match status" value="1"/>
</dbReference>
<evidence type="ECO:0000313" key="9">
    <source>
        <dbReference type="Proteomes" id="UP000008190"/>
    </source>
</evidence>
<organism evidence="8 9">
    <name type="scientific">Nocardia cyriacigeorgica (strain GUH-2)</name>
    <dbReference type="NCBI Taxonomy" id="1127134"/>
    <lineage>
        <taxon>Bacteria</taxon>
        <taxon>Bacillati</taxon>
        <taxon>Actinomycetota</taxon>
        <taxon>Actinomycetes</taxon>
        <taxon>Mycobacteriales</taxon>
        <taxon>Nocardiaceae</taxon>
        <taxon>Nocardia</taxon>
    </lineage>
</organism>
<dbReference type="SUPFAM" id="SSF158472">
    <property type="entry name" value="HAMP domain-like"/>
    <property type="match status" value="1"/>
</dbReference>
<dbReference type="GO" id="GO:0035556">
    <property type="term" value="P:intracellular signal transduction"/>
    <property type="evidence" value="ECO:0007669"/>
    <property type="project" value="InterPro"/>
</dbReference>
<dbReference type="InterPro" id="IPR003660">
    <property type="entry name" value="HAMP_dom"/>
</dbReference>
<feature type="domain" description="Guanylate cyclase" evidence="6">
    <location>
        <begin position="321"/>
        <end position="444"/>
    </location>
</feature>
<dbReference type="Gene3D" id="6.10.340.10">
    <property type="match status" value="1"/>
</dbReference>
<evidence type="ECO:0000259" key="7">
    <source>
        <dbReference type="PROSITE" id="PS50885"/>
    </source>
</evidence>
<dbReference type="InterPro" id="IPR001054">
    <property type="entry name" value="A/G_cyclase"/>
</dbReference>
<dbReference type="KEGG" id="ncy:NOCYR_4594"/>
<feature type="transmembrane region" description="Helical" evidence="5">
    <location>
        <begin position="17"/>
        <end position="39"/>
    </location>
</feature>
<comment type="similarity">
    <text evidence="1">Belongs to the adenylyl cyclase class-3 family.</text>
</comment>
<dbReference type="STRING" id="1127134.NOCYR_4594"/>
<dbReference type="PROSITE" id="PS50885">
    <property type="entry name" value="HAMP"/>
    <property type="match status" value="1"/>
</dbReference>
<feature type="region of interest" description="Disordered" evidence="4">
    <location>
        <begin position="476"/>
        <end position="530"/>
    </location>
</feature>
<dbReference type="SMART" id="SM00044">
    <property type="entry name" value="CYCc"/>
    <property type="match status" value="1"/>
</dbReference>
<evidence type="ECO:0000256" key="2">
    <source>
        <dbReference type="ARBA" id="ARBA00022692"/>
    </source>
</evidence>
<proteinExistence type="inferred from homology"/>
<dbReference type="eggNOG" id="COG2114">
    <property type="taxonomic scope" value="Bacteria"/>
</dbReference>
<feature type="transmembrane region" description="Helical" evidence="5">
    <location>
        <begin position="180"/>
        <end position="204"/>
    </location>
</feature>
<feature type="transmembrane region" description="Helical" evidence="5">
    <location>
        <begin position="105"/>
        <end position="127"/>
    </location>
</feature>
<evidence type="ECO:0000313" key="8">
    <source>
        <dbReference type="EMBL" id="CCF65349.1"/>
    </source>
</evidence>
<sequence>MHAMIARLVVWALRARWGLAAVVITCNLSGLAVIVTQLWLGGFFDRLGPDILRALAIVAIYPAIGFGVGIVLAIRDRTVYFAWLDQTRKPTPDEARRLLRLPIAITTRALALWLPGVIIASAVLARVTEQDDLAVMASMFIIGGLESGGLTFLIVDRLIRPTIPIVAGVLGATMHWSSTVFVRVVLTWAVSGAMPLSMLIVVLADPVSGPSDRIRTGIYVAALGIVVGALATATLARAVAAPMRKLRMALDQITHGDLDVRVSVGSASEIGRLEHSVNQLAAALRERTRMRDVFGRHVGDEVAERALAGGVDLTGDVRVVSALFVDVTGSVEISTGLPPQEFVAKLNRLLSIVVAATEDNNGLVNKFEGDAALCIFGAPLALRDNATPALRAARRIRDEVLATGELDIGIGVARGQVFAGDVGTDTRLEFTVIGDAVNEAARLTTAAKAVHRRILVSESVIEAAAPHERAKWEPYGELPLRGMSDPTPSWTDLPQDETPSADPVADDGTASADPPRPAPAPTGDPTAGPA</sequence>
<dbReference type="CDD" id="cd06225">
    <property type="entry name" value="HAMP"/>
    <property type="match status" value="1"/>
</dbReference>
<dbReference type="SMART" id="SM00304">
    <property type="entry name" value="HAMP"/>
    <property type="match status" value="1"/>
</dbReference>
<dbReference type="GO" id="GO:0009190">
    <property type="term" value="P:cyclic nucleotide biosynthetic process"/>
    <property type="evidence" value="ECO:0007669"/>
    <property type="project" value="InterPro"/>
</dbReference>
<dbReference type="SUPFAM" id="SSF55073">
    <property type="entry name" value="Nucleotide cyclase"/>
    <property type="match status" value="1"/>
</dbReference>
<dbReference type="Gene3D" id="3.30.70.1230">
    <property type="entry name" value="Nucleotide cyclase"/>
    <property type="match status" value="1"/>
</dbReference>
<keyword evidence="9" id="KW-1185">Reference proteome</keyword>
<keyword evidence="2 5" id="KW-0812">Transmembrane</keyword>
<evidence type="ECO:0000256" key="3">
    <source>
        <dbReference type="ARBA" id="ARBA00022989"/>
    </source>
</evidence>
<dbReference type="eggNOG" id="COG2770">
    <property type="taxonomic scope" value="Bacteria"/>
</dbReference>
<protein>
    <submittedName>
        <fullName evidence="8">Putative Adenylate cyclase, putative</fullName>
    </submittedName>
</protein>
<dbReference type="HOGENOM" id="CLU_025433_2_1_11"/>
<evidence type="ECO:0000256" key="1">
    <source>
        <dbReference type="ARBA" id="ARBA00005381"/>
    </source>
</evidence>
<evidence type="ECO:0000259" key="6">
    <source>
        <dbReference type="PROSITE" id="PS50125"/>
    </source>
</evidence>
<name>H6QYU6_NOCCG</name>
<gene>
    <name evidence="8" type="ordered locus">NOCYR_4594</name>
</gene>
<feature type="transmembrane region" description="Helical" evidence="5">
    <location>
        <begin position="51"/>
        <end position="74"/>
    </location>
</feature>
<dbReference type="PROSITE" id="PS50125">
    <property type="entry name" value="GUANYLATE_CYCLASE_2"/>
    <property type="match status" value="1"/>
</dbReference>
<reference evidence="8 9" key="1">
    <citation type="journal article" date="2012" name="J. Bacteriol.">
        <title>Genome sequence of the human- and animal-pathogenic strain Nocardia cyriacigeorgica GUH-2.</title>
        <authorList>
            <person name="Zoropogui A."/>
            <person name="Pujic P."/>
            <person name="Normand P."/>
            <person name="Barbe V."/>
            <person name="Beaman B."/>
            <person name="Beaman L."/>
            <person name="Boiron P."/>
            <person name="Colinon C."/>
            <person name="Deredjian A."/>
            <person name="Graindorge A."/>
            <person name="Mangenot S."/>
            <person name="Nazaret S."/>
            <person name="Neto M."/>
            <person name="Petit S."/>
            <person name="Roche D."/>
            <person name="Vallenet D."/>
            <person name="Rodriguez-Nava V."/>
            <person name="Richard Y."/>
            <person name="Cournoyer B."/>
            <person name="Blaha D."/>
        </authorList>
    </citation>
    <scope>NUCLEOTIDE SEQUENCE [LARGE SCALE GENOMIC DNA]</scope>
    <source>
        <strain evidence="8 9">GUH-2</strain>
    </source>
</reference>
<dbReference type="EMBL" id="FO082843">
    <property type="protein sequence ID" value="CCF65349.1"/>
    <property type="molecule type" value="Genomic_DNA"/>
</dbReference>
<feature type="transmembrane region" description="Helical" evidence="5">
    <location>
        <begin position="133"/>
        <end position="155"/>
    </location>
</feature>